<feature type="domain" description="DUF6079" evidence="3">
    <location>
        <begin position="476"/>
        <end position="670"/>
    </location>
</feature>
<dbReference type="InterPro" id="IPR045725">
    <property type="entry name" value="DUF6079_N"/>
</dbReference>
<dbReference type="GeneID" id="5304700"/>
<feature type="domain" description="DUF6079" evidence="1">
    <location>
        <begin position="22"/>
        <end position="248"/>
    </location>
</feature>
<evidence type="ECO:0008006" key="8">
    <source>
        <dbReference type="Google" id="ProtNLM"/>
    </source>
</evidence>
<comment type="caution">
    <text evidence="6">The sequence shown here is derived from an EMBL/GenBank/DDBJ whole genome shotgun (WGS) entry which is preliminary data.</text>
</comment>
<evidence type="ECO:0000259" key="2">
    <source>
        <dbReference type="Pfam" id="PF26383"/>
    </source>
</evidence>
<dbReference type="InterPro" id="IPR058572">
    <property type="entry name" value="DUF6079_4th"/>
</dbReference>
<dbReference type="Pfam" id="PF26384">
    <property type="entry name" value="DUF6079_3rd"/>
    <property type="match status" value="1"/>
</dbReference>
<sequence>MKYSDLIQFDPIDEIIKFGQLDNEDYREKLVKNFVCSQTFENYIIPQICGKLDLNSTTETKGIQIVGNYGTGKSHLMSLFSIIAENADYLDLVQSEKAKEWLKTIAGKYKVYRFELGNNQELWEVITFKIDAALEEWGVDYRISDDDTPRTYSEKLELMLAAFEEVYPDKGFMLVVDEMLAYLKGRSEPAKLNRDLQVLQALGQMSDRTHFRMVFGVQELIYRSPEFQFAKDMLGHVNERYVDLTIQKEDVQFIVQQRLLQKNEHQKAQIRKHLSQFTTMFPHMNNNLETYVNLFPVHPSYFENFSLIRIGKSQREVLKTLSKKFSTIINDEVPTDKPGLICYDSYWQDMLGNVDLNADPDVSKVSSITALIDQKIEENFTKGLAPKKVLAHRIVSAAAIKMLQADLSHPNGVSAETLANDLCHVDITCENFDELVDLAFTRVLDSIVSATIGQYFVKGENNEYHIRIEGGVNYEQKVKDYAAQMGDGQKDEYFYMFLSEVLPVEGETYRRNFRIWEHHIEWQSHKCSRTGYIFMGNPNERSTTQPQQHFYIFFMPIFDTSNSSRPAEKDSVYFLMNDLSEELKQKIVLYGSALSQEGSASTDEKPRYKQLREKYYKEARNMFNNEFLAKIMVEYIGDKHPMQGMPGAQADSKIDAVSAVTSYIMEKQFELENPHYPKFSALQQPLTNENRENLLRSARAKIASPTTINRNGEAILMGLGLWENGRLSSEHSEYARSIKNKLEAKGGQVLNRDEILEVFYADTHEYISIDYHIEADLEMLVLATMAALGEIEIVLQGGSRINAGNISDISKLNPQDCYTFSNVCPPKGINIPLVREICLGLLGVDRTNELDNPNSSIFADLLAKASELENIIVTLQHKIQGGYYFLNDIEIISEDDARNFDVELVRLKGICNHMQRYNTKAKMRNIDWPIDVVKTAMTETRSKVFETLDLMKELDGFRDLVSYLRIALSNVNDNDLKTEIISSIDGIKEVINKGKQARDAYKLKLEALKDRYATWYMEAYLKAHISEIDHGKKSAVMLSTEKQLCDIIKNASFINPSRYDNWLRKMNLLKVVNSSVNKNAILSVPTSVDGFNPSMQKDELPELEDLKDELKEIYAEYEQGFHDALEDPTILRNKEMLTQEERSTIQQFIDGNITLNPQYARILIDIINKLQRSFTKVEINHNEMLKIFSRPMTKQQALDALAAYIDNHSRGHKPEDIRIIVK</sequence>
<dbReference type="InterPro" id="IPR058569">
    <property type="entry name" value="DUF6079_2nd"/>
</dbReference>
<protein>
    <recommendedName>
        <fullName evidence="8">ATP-binding protein</fullName>
    </recommendedName>
</protein>
<dbReference type="RefSeq" id="WP_012055867.1">
    <property type="nucleotide sequence ID" value="NZ_VOIF01000014.1"/>
</dbReference>
<evidence type="ECO:0000259" key="5">
    <source>
        <dbReference type="Pfam" id="PF26387"/>
    </source>
</evidence>
<evidence type="ECO:0000313" key="7">
    <source>
        <dbReference type="Proteomes" id="UP000315833"/>
    </source>
</evidence>
<organism evidence="6 7">
    <name type="scientific">Phocaeicola dorei</name>
    <dbReference type="NCBI Taxonomy" id="357276"/>
    <lineage>
        <taxon>Bacteria</taxon>
        <taxon>Pseudomonadati</taxon>
        <taxon>Bacteroidota</taxon>
        <taxon>Bacteroidia</taxon>
        <taxon>Bacteroidales</taxon>
        <taxon>Bacteroidaceae</taxon>
        <taxon>Phocaeicola</taxon>
    </lineage>
</organism>
<feature type="domain" description="DUF6079" evidence="2">
    <location>
        <begin position="263"/>
        <end position="469"/>
    </location>
</feature>
<reference evidence="6 7" key="1">
    <citation type="submission" date="2019-07" db="EMBL/GenBank/DDBJ databases">
        <title>Genome sequencing of Bacteroides dorei iSURF_12.</title>
        <authorList>
            <person name="Sevigny J.L."/>
            <person name="Ruoff K.L."/>
            <person name="Price C.E."/>
            <person name="Valls R.A."/>
            <person name="O'Toole G.A."/>
        </authorList>
    </citation>
    <scope>NUCLEOTIDE SEQUENCE [LARGE SCALE GENOMIC DNA]</scope>
    <source>
        <strain evidence="6 7">ANK132K_1B</strain>
    </source>
</reference>
<gene>
    <name evidence="6" type="ORF">FSA04_12115</name>
</gene>
<proteinExistence type="predicted"/>
<dbReference type="AlphaFoldDB" id="A0A5C6L2R2"/>
<evidence type="ECO:0000259" key="3">
    <source>
        <dbReference type="Pfam" id="PF26384"/>
    </source>
</evidence>
<accession>A0A5C6L2R2</accession>
<dbReference type="Pfam" id="PF19557">
    <property type="entry name" value="DUF6079_1st"/>
    <property type="match status" value="1"/>
</dbReference>
<evidence type="ECO:0000313" key="6">
    <source>
        <dbReference type="EMBL" id="TWV70642.1"/>
    </source>
</evidence>
<evidence type="ECO:0000259" key="1">
    <source>
        <dbReference type="Pfam" id="PF19557"/>
    </source>
</evidence>
<dbReference type="InterPro" id="IPR058573">
    <property type="entry name" value="DUF6079_5th"/>
</dbReference>
<dbReference type="EMBL" id="VOIF01000014">
    <property type="protein sequence ID" value="TWV70642.1"/>
    <property type="molecule type" value="Genomic_DNA"/>
</dbReference>
<dbReference type="InterPro" id="IPR058571">
    <property type="entry name" value="DUF6079_3rd"/>
</dbReference>
<name>A0A5C6L2R2_9BACT</name>
<dbReference type="Pfam" id="PF26385">
    <property type="entry name" value="DUF6079_4th"/>
    <property type="match status" value="1"/>
</dbReference>
<feature type="domain" description="DUF6079" evidence="5">
    <location>
        <begin position="858"/>
        <end position="1020"/>
    </location>
</feature>
<dbReference type="Pfam" id="PF26387">
    <property type="entry name" value="DUF6079_5th"/>
    <property type="match status" value="1"/>
</dbReference>
<dbReference type="Pfam" id="PF26383">
    <property type="entry name" value="DUF6079_2nd"/>
    <property type="match status" value="1"/>
</dbReference>
<feature type="domain" description="DUF6079" evidence="4">
    <location>
        <begin position="692"/>
        <end position="823"/>
    </location>
</feature>
<evidence type="ECO:0000259" key="4">
    <source>
        <dbReference type="Pfam" id="PF26385"/>
    </source>
</evidence>
<dbReference type="Proteomes" id="UP000315833">
    <property type="component" value="Unassembled WGS sequence"/>
</dbReference>